<evidence type="ECO:0000313" key="1">
    <source>
        <dbReference type="EMBL" id="MFD2257691.1"/>
    </source>
</evidence>
<proteinExistence type="predicted"/>
<accession>A0ABW5DDG2</accession>
<sequence>MRGDYDAKLSEEEKEHVKRNQMDEDFYLRLGFDKVARNMGISKIELEEMMFKVPRITTRIDWSDFEWEMYRRVKSGTEKALASINGAPVPLQVGNEQVEMTLGELREALKVRHAGLEQERQRLIGVGESDEAIQAIERQLEEYSSTHASTTLLLTDAKDEIETEISNLLQRDTTFAEALQKCDETQSLNKSLGSTVGTFSQPPKF</sequence>
<dbReference type="EMBL" id="JBHUIT010000031">
    <property type="protein sequence ID" value="MFD2257691.1"/>
    <property type="molecule type" value="Genomic_DNA"/>
</dbReference>
<organism evidence="1 2">
    <name type="scientific">Luteolibacter algae</name>
    <dbReference type="NCBI Taxonomy" id="454151"/>
    <lineage>
        <taxon>Bacteria</taxon>
        <taxon>Pseudomonadati</taxon>
        <taxon>Verrucomicrobiota</taxon>
        <taxon>Verrucomicrobiia</taxon>
        <taxon>Verrucomicrobiales</taxon>
        <taxon>Verrucomicrobiaceae</taxon>
        <taxon>Luteolibacter</taxon>
    </lineage>
</organism>
<dbReference type="Proteomes" id="UP001597375">
    <property type="component" value="Unassembled WGS sequence"/>
</dbReference>
<keyword evidence="2" id="KW-1185">Reference proteome</keyword>
<dbReference type="RefSeq" id="WP_386821029.1">
    <property type="nucleotide sequence ID" value="NZ_JBHUIT010000031.1"/>
</dbReference>
<gene>
    <name evidence="1" type="ORF">ACFSSA_13490</name>
</gene>
<comment type="caution">
    <text evidence="1">The sequence shown here is derived from an EMBL/GenBank/DDBJ whole genome shotgun (WGS) entry which is preliminary data.</text>
</comment>
<name>A0ABW5DDG2_9BACT</name>
<reference evidence="2" key="1">
    <citation type="journal article" date="2019" name="Int. J. Syst. Evol. Microbiol.">
        <title>The Global Catalogue of Microorganisms (GCM) 10K type strain sequencing project: providing services to taxonomists for standard genome sequencing and annotation.</title>
        <authorList>
            <consortium name="The Broad Institute Genomics Platform"/>
            <consortium name="The Broad Institute Genome Sequencing Center for Infectious Disease"/>
            <person name="Wu L."/>
            <person name="Ma J."/>
        </authorList>
    </citation>
    <scope>NUCLEOTIDE SEQUENCE [LARGE SCALE GENOMIC DNA]</scope>
    <source>
        <strain evidence="2">CGMCC 4.7106</strain>
    </source>
</reference>
<evidence type="ECO:0000313" key="2">
    <source>
        <dbReference type="Proteomes" id="UP001597375"/>
    </source>
</evidence>
<protein>
    <submittedName>
        <fullName evidence="1">Uncharacterized protein</fullName>
    </submittedName>
</protein>